<feature type="signal peptide" evidence="1">
    <location>
        <begin position="1"/>
        <end position="26"/>
    </location>
</feature>
<reference evidence="2 3" key="1">
    <citation type="submission" date="2020-08" db="EMBL/GenBank/DDBJ databases">
        <title>Sequencing the genomes of 1000 actinobacteria strains.</title>
        <authorList>
            <person name="Klenk H.-P."/>
        </authorList>
    </citation>
    <scope>NUCLEOTIDE SEQUENCE [LARGE SCALE GENOMIC DNA]</scope>
    <source>
        <strain evidence="2 3">DSM 45886</strain>
    </source>
</reference>
<organism evidence="2 3">
    <name type="scientific">Micromonospora polyrhachis</name>
    <dbReference type="NCBI Taxonomy" id="1282883"/>
    <lineage>
        <taxon>Bacteria</taxon>
        <taxon>Bacillati</taxon>
        <taxon>Actinomycetota</taxon>
        <taxon>Actinomycetes</taxon>
        <taxon>Micromonosporales</taxon>
        <taxon>Micromonosporaceae</taxon>
        <taxon>Micromonospora</taxon>
    </lineage>
</organism>
<dbReference type="AlphaFoldDB" id="A0A7W7SVM8"/>
<protein>
    <recommendedName>
        <fullName evidence="4">Peptidase inhibitor family I36</fullName>
    </recommendedName>
</protein>
<dbReference type="Proteomes" id="UP000578819">
    <property type="component" value="Unassembled WGS sequence"/>
</dbReference>
<name>A0A7W7SVM8_9ACTN</name>
<dbReference type="EMBL" id="JACHJW010000001">
    <property type="protein sequence ID" value="MBB4961718.1"/>
    <property type="molecule type" value="Genomic_DNA"/>
</dbReference>
<evidence type="ECO:0008006" key="4">
    <source>
        <dbReference type="Google" id="ProtNLM"/>
    </source>
</evidence>
<feature type="chain" id="PRO_5030601114" description="Peptidase inhibitor family I36" evidence="1">
    <location>
        <begin position="27"/>
        <end position="83"/>
    </location>
</feature>
<accession>A0A7W7SVM8</accession>
<gene>
    <name evidence="2" type="ORF">FHR38_005451</name>
</gene>
<evidence type="ECO:0000313" key="2">
    <source>
        <dbReference type="EMBL" id="MBB4961718.1"/>
    </source>
</evidence>
<evidence type="ECO:0000256" key="1">
    <source>
        <dbReference type="SAM" id="SignalP"/>
    </source>
</evidence>
<evidence type="ECO:0000313" key="3">
    <source>
        <dbReference type="Proteomes" id="UP000578819"/>
    </source>
</evidence>
<keyword evidence="1" id="KW-0732">Signal</keyword>
<proteinExistence type="predicted"/>
<keyword evidence="3" id="KW-1185">Reference proteome</keyword>
<comment type="caution">
    <text evidence="2">The sequence shown here is derived from an EMBL/GenBank/DDBJ whole genome shotgun (WGS) entry which is preliminary data.</text>
</comment>
<dbReference type="RefSeq" id="WP_184537439.1">
    <property type="nucleotide sequence ID" value="NZ_JACHJW010000001.1"/>
</dbReference>
<sequence length="83" mass="9096">MLRRILVTVALAVVVTIVTPSSPALALYPCPANYMCIHNWYTDSTRTHWNGSHSVNCEGSVARLGVQSGYLVFSKQSCENLPV</sequence>